<dbReference type="InterPro" id="IPR051156">
    <property type="entry name" value="Mito/Outer_Membr_Metalloprot"/>
</dbReference>
<evidence type="ECO:0000256" key="3">
    <source>
        <dbReference type="ARBA" id="ARBA00022801"/>
    </source>
</evidence>
<dbReference type="PANTHER" id="PTHR22726">
    <property type="entry name" value="METALLOENDOPEPTIDASE OMA1"/>
    <property type="match status" value="1"/>
</dbReference>
<evidence type="ECO:0000256" key="4">
    <source>
        <dbReference type="ARBA" id="ARBA00022833"/>
    </source>
</evidence>
<keyword evidence="5 6" id="KW-0482">Metalloprotease</keyword>
<feature type="transmembrane region" description="Helical" evidence="7">
    <location>
        <begin position="12"/>
        <end position="31"/>
    </location>
</feature>
<dbReference type="GO" id="GO:0016020">
    <property type="term" value="C:membrane"/>
    <property type="evidence" value="ECO:0007669"/>
    <property type="project" value="TreeGrafter"/>
</dbReference>
<dbReference type="GO" id="GO:0004222">
    <property type="term" value="F:metalloendopeptidase activity"/>
    <property type="evidence" value="ECO:0007669"/>
    <property type="project" value="InterPro"/>
</dbReference>
<keyword evidence="2" id="KW-0479">Metal-binding</keyword>
<dbReference type="GO" id="GO:0046872">
    <property type="term" value="F:metal ion binding"/>
    <property type="evidence" value="ECO:0007669"/>
    <property type="project" value="UniProtKB-KW"/>
</dbReference>
<evidence type="ECO:0000259" key="8">
    <source>
        <dbReference type="Pfam" id="PF01435"/>
    </source>
</evidence>
<keyword evidence="7" id="KW-0812">Transmembrane</keyword>
<proteinExistence type="inferred from homology"/>
<keyword evidence="4 6" id="KW-0862">Zinc</keyword>
<dbReference type="Proteomes" id="UP001515500">
    <property type="component" value="Unplaced"/>
</dbReference>
<dbReference type="CDD" id="cd07331">
    <property type="entry name" value="M48C_Oma1_like"/>
    <property type="match status" value="1"/>
</dbReference>
<gene>
    <name evidence="10" type="primary">LOC120256235</name>
</gene>
<dbReference type="Gene3D" id="3.30.2010.10">
    <property type="entry name" value="Metalloproteases ('zincins'), catalytic domain"/>
    <property type="match status" value="1"/>
</dbReference>
<keyword evidence="7" id="KW-0472">Membrane</keyword>
<accession>A0AB40AXW7</accession>
<feature type="domain" description="Peptidase M48" evidence="8">
    <location>
        <begin position="119"/>
        <end position="274"/>
    </location>
</feature>
<name>A0AB40AXW7_DIOCR</name>
<evidence type="ECO:0000256" key="5">
    <source>
        <dbReference type="ARBA" id="ARBA00023049"/>
    </source>
</evidence>
<keyword evidence="1 6" id="KW-0645">Protease</keyword>
<comment type="similarity">
    <text evidence="6">Belongs to the peptidase M48 family.</text>
</comment>
<comment type="cofactor">
    <cofactor evidence="6">
        <name>Zn(2+)</name>
        <dbReference type="ChEBI" id="CHEBI:29105"/>
    </cofactor>
    <text evidence="6">Binds 1 zinc ion per subunit.</text>
</comment>
<dbReference type="GO" id="GO:0051603">
    <property type="term" value="P:proteolysis involved in protein catabolic process"/>
    <property type="evidence" value="ECO:0007669"/>
    <property type="project" value="TreeGrafter"/>
</dbReference>
<reference evidence="10" key="1">
    <citation type="submission" date="2025-08" db="UniProtKB">
        <authorList>
            <consortium name="RefSeq"/>
        </authorList>
    </citation>
    <scope>IDENTIFICATION</scope>
</reference>
<dbReference type="Pfam" id="PF01435">
    <property type="entry name" value="Peptidase_M48"/>
    <property type="match status" value="1"/>
</dbReference>
<protein>
    <submittedName>
        <fullName evidence="10">LOW QUALITY PROTEIN: mitochondrial metalloendopeptidase OMA1-like</fullName>
    </submittedName>
</protein>
<evidence type="ECO:0000256" key="1">
    <source>
        <dbReference type="ARBA" id="ARBA00022670"/>
    </source>
</evidence>
<keyword evidence="7" id="KW-1133">Transmembrane helix</keyword>
<dbReference type="GeneID" id="120256235"/>
<keyword evidence="3 6" id="KW-0378">Hydrolase</keyword>
<evidence type="ECO:0000313" key="10">
    <source>
        <dbReference type="RefSeq" id="XP_039119897.1"/>
    </source>
</evidence>
<evidence type="ECO:0000256" key="7">
    <source>
        <dbReference type="SAM" id="Phobius"/>
    </source>
</evidence>
<dbReference type="RefSeq" id="XP_039119897.1">
    <property type="nucleotide sequence ID" value="XM_039263963.1"/>
</dbReference>
<organism evidence="9 10">
    <name type="scientific">Dioscorea cayennensis subsp. rotundata</name>
    <name type="common">White Guinea yam</name>
    <name type="synonym">Dioscorea rotundata</name>
    <dbReference type="NCBI Taxonomy" id="55577"/>
    <lineage>
        <taxon>Eukaryota</taxon>
        <taxon>Viridiplantae</taxon>
        <taxon>Streptophyta</taxon>
        <taxon>Embryophyta</taxon>
        <taxon>Tracheophyta</taxon>
        <taxon>Spermatophyta</taxon>
        <taxon>Magnoliopsida</taxon>
        <taxon>Liliopsida</taxon>
        <taxon>Dioscoreales</taxon>
        <taxon>Dioscoreaceae</taxon>
        <taxon>Dioscorea</taxon>
    </lineage>
</organism>
<keyword evidence="9" id="KW-1185">Reference proteome</keyword>
<sequence length="299" mass="33958">MNCFRNSFPLPLAIFLVAVLGGGAIITIYYSHLEIVPYTKRSHFVLLSHSLERRLGEFVFQQRKNNLKNDILPSTHPDSVRVSCIAKNIIEALQRGLRHDKRRRGDLDKSKEETRHLEGLNWEVLVVKNKNVNAYCVPGGKIVVFTGLLDHLRTDAEIATVIGHEIAHVIAHHYVEKVTKELVFAVVQLFLLQFSDIAYIPDAMYKFLLQLPFLRRMEKEADYIGLLLMASAGYDPHVAPSVHEKLGQITKQTSRPKYLSTHPSPKKRAELLSQAEVMEEARSVYRDAVADHVVSADFL</sequence>
<dbReference type="PANTHER" id="PTHR22726:SF1">
    <property type="entry name" value="METALLOENDOPEPTIDASE OMA1, MITOCHONDRIAL"/>
    <property type="match status" value="1"/>
</dbReference>
<evidence type="ECO:0000313" key="9">
    <source>
        <dbReference type="Proteomes" id="UP001515500"/>
    </source>
</evidence>
<dbReference type="AlphaFoldDB" id="A0AB40AXW7"/>
<dbReference type="InterPro" id="IPR001915">
    <property type="entry name" value="Peptidase_M48"/>
</dbReference>
<evidence type="ECO:0000256" key="2">
    <source>
        <dbReference type="ARBA" id="ARBA00022723"/>
    </source>
</evidence>
<evidence type="ECO:0000256" key="6">
    <source>
        <dbReference type="RuleBase" id="RU003983"/>
    </source>
</evidence>